<keyword evidence="2" id="KW-1185">Reference proteome</keyword>
<accession>A0ABT5NQX7</accession>
<evidence type="ECO:0000313" key="2">
    <source>
        <dbReference type="Proteomes" id="UP001148203"/>
    </source>
</evidence>
<comment type="caution">
    <text evidence="1">The sequence shown here is derived from an EMBL/GenBank/DDBJ whole genome shotgun (WGS) entry which is preliminary data.</text>
</comment>
<dbReference type="Proteomes" id="UP001148203">
    <property type="component" value="Unassembled WGS sequence"/>
</dbReference>
<protein>
    <submittedName>
        <fullName evidence="1">Uncharacterized protein</fullName>
    </submittedName>
</protein>
<dbReference type="EMBL" id="JAMDGY010000020">
    <property type="protein sequence ID" value="MDD0990549.1"/>
    <property type="molecule type" value="Genomic_DNA"/>
</dbReference>
<gene>
    <name evidence="1" type="ORF">M5G11_08345</name>
</gene>
<sequence>MSETSMHEIWQLTGRLSDYQNANLFAPVSAASLFDDASSSVGSRVELLCYDSSTLVAKCRAADIQVTLHGQWK</sequence>
<reference evidence="1 2" key="1">
    <citation type="submission" date="2022-05" db="EMBL/GenBank/DDBJ databases">
        <title>Novel Pseudomonas spp. Isolated from a Rainbow Trout Aquaculture Facility.</title>
        <authorList>
            <person name="Testerman T."/>
            <person name="Graf J."/>
        </authorList>
    </citation>
    <scope>NUCLEOTIDE SEQUENCE [LARGE SCALE GENOMIC DNA]</scope>
    <source>
        <strain evidence="1 2">ID681</strain>
    </source>
</reference>
<dbReference type="RefSeq" id="WP_273908996.1">
    <property type="nucleotide sequence ID" value="NZ_JAMDGX010000003.1"/>
</dbReference>
<proteinExistence type="predicted"/>
<name>A0ABT5NQX7_9PSED</name>
<evidence type="ECO:0000313" key="1">
    <source>
        <dbReference type="EMBL" id="MDD0990549.1"/>
    </source>
</evidence>
<organism evidence="1 2">
    <name type="scientific">Pseudomonas fontis</name>
    <dbReference type="NCBI Taxonomy" id="2942633"/>
    <lineage>
        <taxon>Bacteria</taxon>
        <taxon>Pseudomonadati</taxon>
        <taxon>Pseudomonadota</taxon>
        <taxon>Gammaproteobacteria</taxon>
        <taxon>Pseudomonadales</taxon>
        <taxon>Pseudomonadaceae</taxon>
        <taxon>Pseudomonas</taxon>
    </lineage>
</organism>